<feature type="transmembrane region" description="Helical" evidence="1">
    <location>
        <begin position="6"/>
        <end position="24"/>
    </location>
</feature>
<keyword evidence="3" id="KW-1185">Reference proteome</keyword>
<protein>
    <recommendedName>
        <fullName evidence="4">Cytochrome P450</fullName>
    </recommendedName>
</protein>
<keyword evidence="1" id="KW-0472">Membrane</keyword>
<evidence type="ECO:0000313" key="2">
    <source>
        <dbReference type="EMBL" id="KAE9605591.1"/>
    </source>
</evidence>
<evidence type="ECO:0000256" key="1">
    <source>
        <dbReference type="SAM" id="Phobius"/>
    </source>
</evidence>
<keyword evidence="1" id="KW-0812">Transmembrane</keyword>
<accession>A0A6A4PV93</accession>
<gene>
    <name evidence="2" type="ORF">Lalb_Chr10g0098961</name>
</gene>
<keyword evidence="1" id="KW-1133">Transmembrane helix</keyword>
<evidence type="ECO:0000313" key="3">
    <source>
        <dbReference type="Proteomes" id="UP000447434"/>
    </source>
</evidence>
<proteinExistence type="predicted"/>
<dbReference type="EMBL" id="WOCE01000010">
    <property type="protein sequence ID" value="KAE9605591.1"/>
    <property type="molecule type" value="Genomic_DNA"/>
</dbReference>
<name>A0A6A4PV93_LUPAL</name>
<sequence>MAIPEIVYYIIGLVLCAFFTLWKWNDLKYRRKGLPPGTMGLPFIGETSLFLNSPDFLKRRKALYA</sequence>
<organism evidence="2 3">
    <name type="scientific">Lupinus albus</name>
    <name type="common">White lupine</name>
    <name type="synonym">Lupinus termis</name>
    <dbReference type="NCBI Taxonomy" id="3870"/>
    <lineage>
        <taxon>Eukaryota</taxon>
        <taxon>Viridiplantae</taxon>
        <taxon>Streptophyta</taxon>
        <taxon>Embryophyta</taxon>
        <taxon>Tracheophyta</taxon>
        <taxon>Spermatophyta</taxon>
        <taxon>Magnoliopsida</taxon>
        <taxon>eudicotyledons</taxon>
        <taxon>Gunneridae</taxon>
        <taxon>Pentapetalae</taxon>
        <taxon>rosids</taxon>
        <taxon>fabids</taxon>
        <taxon>Fabales</taxon>
        <taxon>Fabaceae</taxon>
        <taxon>Papilionoideae</taxon>
        <taxon>50 kb inversion clade</taxon>
        <taxon>genistoids sensu lato</taxon>
        <taxon>core genistoids</taxon>
        <taxon>Genisteae</taxon>
        <taxon>Lupinus</taxon>
    </lineage>
</organism>
<comment type="caution">
    <text evidence="2">The sequence shown here is derived from an EMBL/GenBank/DDBJ whole genome shotgun (WGS) entry which is preliminary data.</text>
</comment>
<dbReference type="AlphaFoldDB" id="A0A6A4PV93"/>
<evidence type="ECO:0008006" key="4">
    <source>
        <dbReference type="Google" id="ProtNLM"/>
    </source>
</evidence>
<dbReference type="OrthoDB" id="1372046at2759"/>
<dbReference type="Proteomes" id="UP000447434">
    <property type="component" value="Chromosome 10"/>
</dbReference>
<reference evidence="3" key="1">
    <citation type="journal article" date="2020" name="Nat. Commun.">
        <title>Genome sequence of the cluster root forming white lupin.</title>
        <authorList>
            <person name="Hufnagel B."/>
            <person name="Marques A."/>
            <person name="Soriano A."/>
            <person name="Marques L."/>
            <person name="Divol F."/>
            <person name="Doumas P."/>
            <person name="Sallet E."/>
            <person name="Mancinotti D."/>
            <person name="Carrere S."/>
            <person name="Marande W."/>
            <person name="Arribat S."/>
            <person name="Keller J."/>
            <person name="Huneau C."/>
            <person name="Blein T."/>
            <person name="Aime D."/>
            <person name="Laguerre M."/>
            <person name="Taylor J."/>
            <person name="Schubert V."/>
            <person name="Nelson M."/>
            <person name="Geu-Flores F."/>
            <person name="Crespi M."/>
            <person name="Gallardo-Guerrero K."/>
            <person name="Delaux P.-M."/>
            <person name="Salse J."/>
            <person name="Berges H."/>
            <person name="Guyot R."/>
            <person name="Gouzy J."/>
            <person name="Peret B."/>
        </authorList>
    </citation>
    <scope>NUCLEOTIDE SEQUENCE [LARGE SCALE GENOMIC DNA]</scope>
    <source>
        <strain evidence="3">cv. Amiga</strain>
    </source>
</reference>